<organism evidence="4 5">
    <name type="scientific">Citrobacter meridianamericanus</name>
    <dbReference type="NCBI Taxonomy" id="2894201"/>
    <lineage>
        <taxon>Bacteria</taxon>
        <taxon>Pseudomonadati</taxon>
        <taxon>Pseudomonadota</taxon>
        <taxon>Gammaproteobacteria</taxon>
        <taxon>Enterobacterales</taxon>
        <taxon>Enterobacteriaceae</taxon>
        <taxon>Citrobacter</taxon>
    </lineage>
</organism>
<dbReference type="PANTHER" id="PTHR32282:SF33">
    <property type="entry name" value="PEPTIDOGLYCAN GLYCOSYLTRANSFERASE"/>
    <property type="match status" value="1"/>
</dbReference>
<dbReference type="InterPro" id="IPR001264">
    <property type="entry name" value="Glyco_trans_51"/>
</dbReference>
<keyword evidence="2" id="KW-0808">Transferase</keyword>
<name>A0ABT1B6Y7_9ENTR</name>
<proteinExistence type="predicted"/>
<feature type="domain" description="Glycosyl transferase family 51" evidence="3">
    <location>
        <begin position="39"/>
        <end position="148"/>
    </location>
</feature>
<dbReference type="SUPFAM" id="SSF53955">
    <property type="entry name" value="Lysozyme-like"/>
    <property type="match status" value="1"/>
</dbReference>
<dbReference type="InterPro" id="IPR050396">
    <property type="entry name" value="Glycosyltr_51/Transpeptidase"/>
</dbReference>
<keyword evidence="5" id="KW-1185">Reference proteome</keyword>
<evidence type="ECO:0000313" key="4">
    <source>
        <dbReference type="EMBL" id="MCO5781644.1"/>
    </source>
</evidence>
<dbReference type="Gene3D" id="1.10.3810.10">
    <property type="entry name" value="Biosynthetic peptidoglycan transglycosylase-like"/>
    <property type="match status" value="1"/>
</dbReference>
<reference evidence="4" key="1">
    <citation type="submission" date="2021-11" db="EMBL/GenBank/DDBJ databases">
        <title>Citrobacter meridianamericanus sp. nov. isolated from soil.</title>
        <authorList>
            <person name="Furlan J.P.R."/>
            <person name="Stehling E.G."/>
        </authorList>
    </citation>
    <scope>NUCLEOTIDE SEQUENCE</scope>
    <source>
        <strain evidence="4">BR102</strain>
    </source>
</reference>
<gene>
    <name evidence="4" type="ORF">LOD26_09935</name>
</gene>
<comment type="pathway">
    <text evidence="1">Cell wall biogenesis; peptidoglycan biosynthesis.</text>
</comment>
<protein>
    <submittedName>
        <fullName evidence="4">Transglycosylase domain-containing protein</fullName>
    </submittedName>
</protein>
<dbReference type="EMBL" id="JAJJVQ010000003">
    <property type="protein sequence ID" value="MCO5781644.1"/>
    <property type="molecule type" value="Genomic_DNA"/>
</dbReference>
<dbReference type="Pfam" id="PF00912">
    <property type="entry name" value="Transgly"/>
    <property type="match status" value="1"/>
</dbReference>
<dbReference type="InterPro" id="IPR036950">
    <property type="entry name" value="PBP_transglycosylase"/>
</dbReference>
<dbReference type="RefSeq" id="WP_252838244.1">
    <property type="nucleotide sequence ID" value="NZ_JAJJVQ010000003.1"/>
</dbReference>
<dbReference type="Proteomes" id="UP001139290">
    <property type="component" value="Unassembled WGS sequence"/>
</dbReference>
<evidence type="ECO:0000256" key="1">
    <source>
        <dbReference type="ARBA" id="ARBA00004752"/>
    </source>
</evidence>
<evidence type="ECO:0000256" key="2">
    <source>
        <dbReference type="ARBA" id="ARBA00022679"/>
    </source>
</evidence>
<dbReference type="InterPro" id="IPR023346">
    <property type="entry name" value="Lysozyme-like_dom_sf"/>
</dbReference>
<dbReference type="PANTHER" id="PTHR32282">
    <property type="entry name" value="BINDING PROTEIN TRANSPEPTIDASE, PUTATIVE-RELATED"/>
    <property type="match status" value="1"/>
</dbReference>
<accession>A0ABT1B6Y7</accession>
<evidence type="ECO:0000259" key="3">
    <source>
        <dbReference type="Pfam" id="PF00912"/>
    </source>
</evidence>
<sequence>MKLFLTILTIPHIIACIVLYKNKSIAKDLAKCVDYIEREKESFLMINNDYYHVLVAAEDHRNLIHYGIDPIAIIRCIYVQLTKGVTQGGSTIEQQLVRTLTGRYEKTFRRKFREQIIAILLNLSVKNKNTIGKAYLHCAYFGHAKKGFFNLSNSDRKDPSEVIARLKYPTKNNERPSDSKKIKRRKEHIDNILRKQVRFINKKAC</sequence>
<evidence type="ECO:0000313" key="5">
    <source>
        <dbReference type="Proteomes" id="UP001139290"/>
    </source>
</evidence>
<comment type="caution">
    <text evidence="4">The sequence shown here is derived from an EMBL/GenBank/DDBJ whole genome shotgun (WGS) entry which is preliminary data.</text>
</comment>